<gene>
    <name evidence="3" type="ORF">CH360_14550</name>
    <name evidence="4" type="ORF">CH373_03670</name>
</gene>
<dbReference type="AlphaFoldDB" id="A0A2M9ZT24"/>
<name>A0A2M9ZT24_9LEPT</name>
<dbReference type="PRINTS" id="PR01438">
    <property type="entry name" value="UNVRSLSTRESS"/>
</dbReference>
<proteinExistence type="inferred from homology"/>
<organism evidence="4 6">
    <name type="scientific">Leptospira perolatii</name>
    <dbReference type="NCBI Taxonomy" id="2023191"/>
    <lineage>
        <taxon>Bacteria</taxon>
        <taxon>Pseudomonadati</taxon>
        <taxon>Spirochaetota</taxon>
        <taxon>Spirochaetia</taxon>
        <taxon>Leptospirales</taxon>
        <taxon>Leptospiraceae</taxon>
        <taxon>Leptospira</taxon>
    </lineage>
</organism>
<dbReference type="PANTHER" id="PTHR46268:SF6">
    <property type="entry name" value="UNIVERSAL STRESS PROTEIN UP12"/>
    <property type="match status" value="1"/>
</dbReference>
<dbReference type="PANTHER" id="PTHR46268">
    <property type="entry name" value="STRESS RESPONSE PROTEIN NHAX"/>
    <property type="match status" value="1"/>
</dbReference>
<feature type="domain" description="UspA" evidence="2">
    <location>
        <begin position="1"/>
        <end position="128"/>
    </location>
</feature>
<dbReference type="RefSeq" id="WP_100714781.1">
    <property type="nucleotide sequence ID" value="NZ_NPDY01000016.1"/>
</dbReference>
<evidence type="ECO:0000313" key="3">
    <source>
        <dbReference type="EMBL" id="PJZ68766.1"/>
    </source>
</evidence>
<dbReference type="Gene3D" id="3.40.50.12370">
    <property type="match status" value="1"/>
</dbReference>
<evidence type="ECO:0000313" key="6">
    <source>
        <dbReference type="Proteomes" id="UP000231990"/>
    </source>
</evidence>
<protein>
    <recommendedName>
        <fullName evidence="2">UspA domain-containing protein</fullName>
    </recommendedName>
</protein>
<dbReference type="OrthoDB" id="9794782at2"/>
<dbReference type="EMBL" id="NPDZ01000001">
    <property type="protein sequence ID" value="PJZ75121.1"/>
    <property type="molecule type" value="Genomic_DNA"/>
</dbReference>
<reference evidence="5 6" key="1">
    <citation type="submission" date="2017-07" db="EMBL/GenBank/DDBJ databases">
        <title>Leptospira spp. isolated from tropical soils.</title>
        <authorList>
            <person name="Thibeaux R."/>
            <person name="Iraola G."/>
            <person name="Ferres I."/>
            <person name="Bierque E."/>
            <person name="Girault D."/>
            <person name="Soupe-Gilbert M.-E."/>
            <person name="Picardeau M."/>
            <person name="Goarant C."/>
        </authorList>
    </citation>
    <scope>NUCLEOTIDE SEQUENCE [LARGE SCALE GENOMIC DNA]</scope>
    <source>
        <strain evidence="4 6">FH1-B-B1</strain>
        <strain evidence="3 5">FH1-B-C1</strain>
    </source>
</reference>
<comment type="similarity">
    <text evidence="1">Belongs to the universal stress protein A family.</text>
</comment>
<evidence type="ECO:0000259" key="2">
    <source>
        <dbReference type="Pfam" id="PF00582"/>
    </source>
</evidence>
<dbReference type="InterPro" id="IPR006016">
    <property type="entry name" value="UspA"/>
</dbReference>
<dbReference type="SUPFAM" id="SSF52402">
    <property type="entry name" value="Adenine nucleotide alpha hydrolases-like"/>
    <property type="match status" value="1"/>
</dbReference>
<evidence type="ECO:0000313" key="4">
    <source>
        <dbReference type="EMBL" id="PJZ75121.1"/>
    </source>
</evidence>
<sequence length="257" mass="28735">MYRSILVGQDSSVQSRKALDFALWVARVTSARLTLAHLYARKLPQPPAASEKHEKDVLEKRLRECKKITKNVESRFITGWGASALVKESNWYDLVVLGKRGLNFQKSGAKIGSLSRAFLLSSPSPVLLADDSLELPESILVLFDGTSDACKALRTAVMLSEERKLELHIATVNRFFQRRPEIERAMKYASDFGIKAKSHRLKSGRRHLKNLIESLQIHLTFLPALAEQGFATNLAIFLASETSSSIFVPEGKVPPIY</sequence>
<comment type="caution">
    <text evidence="4">The sequence shown here is derived from an EMBL/GenBank/DDBJ whole genome shotgun (WGS) entry which is preliminary data.</text>
</comment>
<dbReference type="Proteomes" id="UP000231990">
    <property type="component" value="Unassembled WGS sequence"/>
</dbReference>
<dbReference type="Proteomes" id="UP000231962">
    <property type="component" value="Unassembled WGS sequence"/>
</dbReference>
<accession>A0A2M9ZT24</accession>
<dbReference type="InterPro" id="IPR006015">
    <property type="entry name" value="Universal_stress_UspA"/>
</dbReference>
<dbReference type="Pfam" id="PF00582">
    <property type="entry name" value="Usp"/>
    <property type="match status" value="1"/>
</dbReference>
<keyword evidence="5" id="KW-1185">Reference proteome</keyword>
<evidence type="ECO:0000256" key="1">
    <source>
        <dbReference type="ARBA" id="ARBA00008791"/>
    </source>
</evidence>
<dbReference type="CDD" id="cd00293">
    <property type="entry name" value="USP-like"/>
    <property type="match status" value="1"/>
</dbReference>
<dbReference type="EMBL" id="NPDY01000016">
    <property type="protein sequence ID" value="PJZ68766.1"/>
    <property type="molecule type" value="Genomic_DNA"/>
</dbReference>
<evidence type="ECO:0000313" key="5">
    <source>
        <dbReference type="Proteomes" id="UP000231962"/>
    </source>
</evidence>